<protein>
    <submittedName>
        <fullName evidence="2">Alpha/beta hydrolase</fullName>
    </submittedName>
</protein>
<dbReference type="Proteomes" id="UP000664369">
    <property type="component" value="Unassembled WGS sequence"/>
</dbReference>
<gene>
    <name evidence="2" type="ORF">J4E00_05930</name>
</gene>
<name>A0ABS3QBG2_9BACT</name>
<dbReference type="InterPro" id="IPR053145">
    <property type="entry name" value="AB_hydrolase_Est10"/>
</dbReference>
<organism evidence="2 3">
    <name type="scientific">Hymenobacter negativus</name>
    <dbReference type="NCBI Taxonomy" id="2795026"/>
    <lineage>
        <taxon>Bacteria</taxon>
        <taxon>Pseudomonadati</taxon>
        <taxon>Bacteroidota</taxon>
        <taxon>Cytophagia</taxon>
        <taxon>Cytophagales</taxon>
        <taxon>Hymenobacteraceae</taxon>
        <taxon>Hymenobacter</taxon>
    </lineage>
</organism>
<evidence type="ECO:0000313" key="2">
    <source>
        <dbReference type="EMBL" id="MBO2008582.1"/>
    </source>
</evidence>
<dbReference type="SUPFAM" id="SSF53474">
    <property type="entry name" value="alpha/beta-Hydrolases"/>
    <property type="match status" value="1"/>
</dbReference>
<dbReference type="GO" id="GO:0016787">
    <property type="term" value="F:hydrolase activity"/>
    <property type="evidence" value="ECO:0007669"/>
    <property type="project" value="UniProtKB-KW"/>
</dbReference>
<feature type="domain" description="Serine aminopeptidase S33" evidence="1">
    <location>
        <begin position="169"/>
        <end position="402"/>
    </location>
</feature>
<evidence type="ECO:0000259" key="1">
    <source>
        <dbReference type="Pfam" id="PF12146"/>
    </source>
</evidence>
<accession>A0ABS3QBG2</accession>
<dbReference type="InterPro" id="IPR029058">
    <property type="entry name" value="AB_hydrolase_fold"/>
</dbReference>
<reference evidence="2 3" key="1">
    <citation type="submission" date="2021-03" db="EMBL/GenBank/DDBJ databases">
        <authorList>
            <person name="Kim M.K."/>
        </authorList>
    </citation>
    <scope>NUCLEOTIDE SEQUENCE [LARGE SCALE GENOMIC DNA]</scope>
    <source>
        <strain evidence="2 3">BT442</strain>
    </source>
</reference>
<proteinExistence type="predicted"/>
<dbReference type="InterPro" id="IPR022742">
    <property type="entry name" value="Hydrolase_4"/>
</dbReference>
<dbReference type="PANTHER" id="PTHR43265:SF1">
    <property type="entry name" value="ESTERASE ESTD"/>
    <property type="match status" value="1"/>
</dbReference>
<dbReference type="Gene3D" id="3.40.50.1820">
    <property type="entry name" value="alpha/beta hydrolase"/>
    <property type="match status" value="1"/>
</dbReference>
<keyword evidence="3" id="KW-1185">Reference proteome</keyword>
<dbReference type="RefSeq" id="WP_208174200.1">
    <property type="nucleotide sequence ID" value="NZ_JAGETZ010000002.1"/>
</dbReference>
<dbReference type="EMBL" id="JAGETZ010000002">
    <property type="protein sequence ID" value="MBO2008582.1"/>
    <property type="molecule type" value="Genomic_DNA"/>
</dbReference>
<evidence type="ECO:0000313" key="3">
    <source>
        <dbReference type="Proteomes" id="UP000664369"/>
    </source>
</evidence>
<comment type="caution">
    <text evidence="2">The sequence shown here is derived from an EMBL/GenBank/DDBJ whole genome shotgun (WGS) entry which is preliminary data.</text>
</comment>
<dbReference type="Pfam" id="PF12146">
    <property type="entry name" value="Hydrolase_4"/>
    <property type="match status" value="1"/>
</dbReference>
<keyword evidence="2" id="KW-0378">Hydrolase</keyword>
<sequence length="444" mass="48073">MPNESGVVLGGLWKGKLPLLGGQLDVTISVVPLAGGKYFGALDVPAQKISRTITEIIVRGDSVLMRMPSVSSHYEARYDAAKQELSGDWSSGGVKSPVVLRHSPMPTTSAPGARLTPPYREEEVVVNNPTARLNLSATLTVPAGPGPFPAVLLVSDVDGQDRDGTIGDYHMLGALADYLTRRGIAVLRYDDRGVGQSGGNTSTTTTAMRVSDVQAAMNFLRARLEININRIGMIGHGEGANVALLAAGQPLPPAFVVSLAGYGLPGEQTLLEQQVAELRATKLDPALVQVAYERQRTMYGIIRNTNPPQAQAIVSNMLRQDQPTLTPEAATASAAKMLTPWRRFFLAFDPIAELDQVKCPVLLLNGTSDQQAPADMHLEALEKELKSFNRAVTVKRLPGVNHLFQPPKTEWTLMNGEMMPLFSPAAEETIREWIMGLWTKDVKH</sequence>
<dbReference type="PANTHER" id="PTHR43265">
    <property type="entry name" value="ESTERASE ESTD"/>
    <property type="match status" value="1"/>
</dbReference>